<dbReference type="PANTHER" id="PTHR10642">
    <property type="entry name" value="RIBONUCLEASE H1"/>
    <property type="match status" value="1"/>
</dbReference>
<feature type="binding site" evidence="10">
    <location>
        <position position="138"/>
    </location>
    <ligand>
        <name>Mg(2+)</name>
        <dbReference type="ChEBI" id="CHEBI:18420"/>
        <label>2</label>
    </ligand>
</feature>
<dbReference type="Gene3D" id="3.30.420.10">
    <property type="entry name" value="Ribonuclease H-like superfamily/Ribonuclease H"/>
    <property type="match status" value="1"/>
</dbReference>
<feature type="binding site" evidence="10">
    <location>
        <position position="50"/>
    </location>
    <ligand>
        <name>Mg(2+)</name>
        <dbReference type="ChEBI" id="CHEBI:18420"/>
        <label>1</label>
    </ligand>
</feature>
<dbReference type="GO" id="GO:0000287">
    <property type="term" value="F:magnesium ion binding"/>
    <property type="evidence" value="ECO:0007669"/>
    <property type="project" value="UniProtKB-UniRule"/>
</dbReference>
<dbReference type="InterPro" id="IPR012337">
    <property type="entry name" value="RNaseH-like_sf"/>
</dbReference>
<evidence type="ECO:0000313" key="14">
    <source>
        <dbReference type="Proteomes" id="UP000199155"/>
    </source>
</evidence>
<evidence type="ECO:0000256" key="4">
    <source>
        <dbReference type="ARBA" id="ARBA00012180"/>
    </source>
</evidence>
<keyword evidence="9 10" id="KW-0460">Magnesium</keyword>
<accession>A0A1G8U201</accession>
<keyword evidence="6 10" id="KW-0479">Metal-binding</keyword>
<dbReference type="InterPro" id="IPR050092">
    <property type="entry name" value="RNase_H"/>
</dbReference>
<dbReference type="InterPro" id="IPR022892">
    <property type="entry name" value="RNaseHI"/>
</dbReference>
<gene>
    <name evidence="10" type="primary">rnhA</name>
    <name evidence="13" type="ORF">SAMN05421806_101581</name>
</gene>
<dbReference type="STRING" id="417292.SAMN05421806_101581"/>
<keyword evidence="8 10" id="KW-0378">Hydrolase</keyword>
<reference evidence="13 14" key="1">
    <citation type="submission" date="2016-10" db="EMBL/GenBank/DDBJ databases">
        <authorList>
            <person name="de Groot N.N."/>
        </authorList>
    </citation>
    <scope>NUCLEOTIDE SEQUENCE [LARGE SCALE GENOMIC DNA]</scope>
    <source>
        <strain evidence="13 14">CGMCC 4.5727</strain>
    </source>
</reference>
<dbReference type="PANTHER" id="PTHR10642:SF26">
    <property type="entry name" value="RIBONUCLEASE H1"/>
    <property type="match status" value="1"/>
</dbReference>
<dbReference type="GO" id="GO:0003676">
    <property type="term" value="F:nucleic acid binding"/>
    <property type="evidence" value="ECO:0007669"/>
    <property type="project" value="InterPro"/>
</dbReference>
<comment type="cofactor">
    <cofactor evidence="10">
        <name>Mg(2+)</name>
        <dbReference type="ChEBI" id="CHEBI:18420"/>
    </cofactor>
    <text evidence="10">Binds 1 Mg(2+) ion per subunit. May bind a second metal ion at a regulatory site, or after substrate binding.</text>
</comment>
<name>A0A1G8U201_9ACTN</name>
<dbReference type="EMBL" id="FNFF01000001">
    <property type="protein sequence ID" value="SDJ47654.1"/>
    <property type="molecule type" value="Genomic_DNA"/>
</dbReference>
<feature type="domain" description="RNase H type-1" evidence="12">
    <location>
        <begin position="1"/>
        <end position="146"/>
    </location>
</feature>
<evidence type="ECO:0000256" key="2">
    <source>
        <dbReference type="ARBA" id="ARBA00005300"/>
    </source>
</evidence>
<comment type="catalytic activity">
    <reaction evidence="1 10">
        <text>Endonucleolytic cleavage to 5'-phosphomonoester.</text>
        <dbReference type="EC" id="3.1.26.4"/>
    </reaction>
</comment>
<evidence type="ECO:0000256" key="6">
    <source>
        <dbReference type="ARBA" id="ARBA00022723"/>
    </source>
</evidence>
<feature type="binding site" evidence="10">
    <location>
        <position position="10"/>
    </location>
    <ligand>
        <name>Mg(2+)</name>
        <dbReference type="ChEBI" id="CHEBI:18420"/>
        <label>2</label>
    </ligand>
</feature>
<keyword evidence="7 10" id="KW-0255">Endonuclease</keyword>
<evidence type="ECO:0000256" key="7">
    <source>
        <dbReference type="ARBA" id="ARBA00022759"/>
    </source>
</evidence>
<evidence type="ECO:0000256" key="10">
    <source>
        <dbReference type="HAMAP-Rule" id="MF_00042"/>
    </source>
</evidence>
<evidence type="ECO:0000256" key="8">
    <source>
        <dbReference type="ARBA" id="ARBA00022801"/>
    </source>
</evidence>
<comment type="similarity">
    <text evidence="2 10">Belongs to the RNase H family.</text>
</comment>
<dbReference type="HAMAP" id="MF_00042">
    <property type="entry name" value="RNase_H"/>
    <property type="match status" value="1"/>
</dbReference>
<evidence type="ECO:0000256" key="1">
    <source>
        <dbReference type="ARBA" id="ARBA00000077"/>
    </source>
</evidence>
<dbReference type="PROSITE" id="PS50879">
    <property type="entry name" value="RNASE_H_1"/>
    <property type="match status" value="1"/>
</dbReference>
<dbReference type="SUPFAM" id="SSF53098">
    <property type="entry name" value="Ribonuclease H-like"/>
    <property type="match status" value="1"/>
</dbReference>
<evidence type="ECO:0000256" key="5">
    <source>
        <dbReference type="ARBA" id="ARBA00022722"/>
    </source>
</evidence>
<dbReference type="Proteomes" id="UP000199155">
    <property type="component" value="Unassembled WGS sequence"/>
</dbReference>
<evidence type="ECO:0000259" key="12">
    <source>
        <dbReference type="PROSITE" id="PS50879"/>
    </source>
</evidence>
<dbReference type="CDD" id="cd09278">
    <property type="entry name" value="RNase_HI_prokaryote_like"/>
    <property type="match status" value="1"/>
</dbReference>
<evidence type="ECO:0000256" key="3">
    <source>
        <dbReference type="ARBA" id="ARBA00011245"/>
    </source>
</evidence>
<comment type="subcellular location">
    <subcellularLocation>
        <location evidence="10">Cytoplasm</location>
    </subcellularLocation>
</comment>
<comment type="function">
    <text evidence="10">Endonuclease that specifically degrades the RNA of RNA-DNA hybrids.</text>
</comment>
<comment type="subunit">
    <text evidence="3 10">Monomer.</text>
</comment>
<dbReference type="RefSeq" id="WP_176953618.1">
    <property type="nucleotide sequence ID" value="NZ_FNFF01000001.1"/>
</dbReference>
<proteinExistence type="inferred from homology"/>
<dbReference type="GO" id="GO:0004523">
    <property type="term" value="F:RNA-DNA hybrid ribonuclease activity"/>
    <property type="evidence" value="ECO:0007669"/>
    <property type="project" value="UniProtKB-UniRule"/>
</dbReference>
<protein>
    <recommendedName>
        <fullName evidence="4 10">Ribonuclease H</fullName>
        <shortName evidence="10">RNase H</shortName>
        <ecNumber evidence="4 10">3.1.26.4</ecNumber>
    </recommendedName>
</protein>
<dbReference type="GO" id="GO:0043137">
    <property type="term" value="P:DNA replication, removal of RNA primer"/>
    <property type="evidence" value="ECO:0007669"/>
    <property type="project" value="TreeGrafter"/>
</dbReference>
<organism evidence="13 14">
    <name type="scientific">Streptomyces indicus</name>
    <dbReference type="NCBI Taxonomy" id="417292"/>
    <lineage>
        <taxon>Bacteria</taxon>
        <taxon>Bacillati</taxon>
        <taxon>Actinomycetota</taxon>
        <taxon>Actinomycetes</taxon>
        <taxon>Kitasatosporales</taxon>
        <taxon>Streptomycetaceae</taxon>
        <taxon>Streptomyces</taxon>
    </lineage>
</organism>
<dbReference type="EC" id="3.1.26.4" evidence="4 10"/>
<evidence type="ECO:0000256" key="9">
    <source>
        <dbReference type="ARBA" id="ARBA00022842"/>
    </source>
</evidence>
<evidence type="ECO:0000256" key="11">
    <source>
        <dbReference type="SAM" id="MobiDB-lite"/>
    </source>
</evidence>
<sequence length="240" mass="24991">MSDLIIAACDGAAKKNPGPAAWGWVIADADGTPQRWEAGPLGVATNNVAELTALAELLEATEPSVPLEVRMDSTYAMQAVTTWIKNWKRNGWLTASKKPVANRELVIRIDELLTGRDVTFRHVAAHRADGDLLNAIADIAASDAAESQQPAGTAHGMTEIPEPRADRVTAEPSARKAAPRKNAGSGKSAGGGKNTGSGKKAPVINAKFAGRCSCGKSYDAGEKITKLASGGWGHVACAQA</sequence>
<dbReference type="InterPro" id="IPR036397">
    <property type="entry name" value="RNaseH_sf"/>
</dbReference>
<dbReference type="AlphaFoldDB" id="A0A1G8U201"/>
<feature type="region of interest" description="Disordered" evidence="11">
    <location>
        <begin position="144"/>
        <end position="201"/>
    </location>
</feature>
<feature type="binding site" evidence="10">
    <location>
        <position position="72"/>
    </location>
    <ligand>
        <name>Mg(2+)</name>
        <dbReference type="ChEBI" id="CHEBI:18420"/>
        <label>1</label>
    </ligand>
</feature>
<dbReference type="GO" id="GO:0005737">
    <property type="term" value="C:cytoplasm"/>
    <property type="evidence" value="ECO:0007669"/>
    <property type="project" value="UniProtKB-SubCell"/>
</dbReference>
<keyword evidence="14" id="KW-1185">Reference proteome</keyword>
<dbReference type="InterPro" id="IPR002156">
    <property type="entry name" value="RNaseH_domain"/>
</dbReference>
<feature type="binding site" evidence="10">
    <location>
        <position position="10"/>
    </location>
    <ligand>
        <name>Mg(2+)</name>
        <dbReference type="ChEBI" id="CHEBI:18420"/>
        <label>1</label>
    </ligand>
</feature>
<evidence type="ECO:0000313" key="13">
    <source>
        <dbReference type="EMBL" id="SDJ47654.1"/>
    </source>
</evidence>
<keyword evidence="10" id="KW-0963">Cytoplasm</keyword>
<dbReference type="Pfam" id="PF00075">
    <property type="entry name" value="RNase_H"/>
    <property type="match status" value="1"/>
</dbReference>
<keyword evidence="5 10" id="KW-0540">Nuclease</keyword>